<evidence type="ECO:0000313" key="7">
    <source>
        <dbReference type="Proteomes" id="UP001057580"/>
    </source>
</evidence>
<dbReference type="GO" id="GO:0016787">
    <property type="term" value="F:hydrolase activity"/>
    <property type="evidence" value="ECO:0007669"/>
    <property type="project" value="UniProtKB-KW"/>
</dbReference>
<reference evidence="6" key="1">
    <citation type="submission" date="2022-09" db="EMBL/GenBank/DDBJ databases">
        <title>Diverse halophilic archaea isolated from saline environments.</title>
        <authorList>
            <person name="Cui H.-L."/>
        </authorList>
    </citation>
    <scope>NUCLEOTIDE SEQUENCE</scope>
    <source>
        <strain evidence="6">ZS-35-S2</strain>
    </source>
</reference>
<keyword evidence="4" id="KW-0460">Magnesium</keyword>
<dbReference type="KEGG" id="ssai:N0B31_10475"/>
<dbReference type="InterPro" id="IPR036412">
    <property type="entry name" value="HAD-like_sf"/>
</dbReference>
<dbReference type="Proteomes" id="UP001057580">
    <property type="component" value="Chromosome"/>
</dbReference>
<feature type="region of interest" description="Disordered" evidence="5">
    <location>
        <begin position="196"/>
        <end position="228"/>
    </location>
</feature>
<dbReference type="SUPFAM" id="SSF56784">
    <property type="entry name" value="HAD-like"/>
    <property type="match status" value="1"/>
</dbReference>
<dbReference type="RefSeq" id="WP_260643814.1">
    <property type="nucleotide sequence ID" value="NZ_CP104003.1"/>
</dbReference>
<comment type="cofactor">
    <cofactor evidence="1">
        <name>Mg(2+)</name>
        <dbReference type="ChEBI" id="CHEBI:18420"/>
    </cofactor>
</comment>
<dbReference type="InterPro" id="IPR023214">
    <property type="entry name" value="HAD_sf"/>
</dbReference>
<organism evidence="6 7">
    <name type="scientific">Salinirubellus salinus</name>
    <dbReference type="NCBI Taxonomy" id="1364945"/>
    <lineage>
        <taxon>Archaea</taxon>
        <taxon>Methanobacteriati</taxon>
        <taxon>Methanobacteriota</taxon>
        <taxon>Stenosarchaea group</taxon>
        <taxon>Halobacteria</taxon>
        <taxon>Halobacteriales</taxon>
        <taxon>Natronomonadaceae</taxon>
        <taxon>Salinirubellus</taxon>
    </lineage>
</organism>
<dbReference type="EMBL" id="CP104003">
    <property type="protein sequence ID" value="UWM56700.1"/>
    <property type="molecule type" value="Genomic_DNA"/>
</dbReference>
<dbReference type="SFLD" id="SFLDG01129">
    <property type="entry name" value="C1.5:_HAD__Beta-PGM__Phosphata"/>
    <property type="match status" value="1"/>
</dbReference>
<dbReference type="Gene3D" id="3.40.50.1000">
    <property type="entry name" value="HAD superfamily/HAD-like"/>
    <property type="match status" value="1"/>
</dbReference>
<dbReference type="NCBIfam" id="TIGR01549">
    <property type="entry name" value="HAD-SF-IA-v1"/>
    <property type="match status" value="1"/>
</dbReference>
<accession>A0A9E7U6Q7</accession>
<keyword evidence="3 6" id="KW-0378">Hydrolase</keyword>
<dbReference type="GO" id="GO:0044281">
    <property type="term" value="P:small molecule metabolic process"/>
    <property type="evidence" value="ECO:0007669"/>
    <property type="project" value="UniProtKB-ARBA"/>
</dbReference>
<dbReference type="InterPro" id="IPR051400">
    <property type="entry name" value="HAD-like_hydrolase"/>
</dbReference>
<gene>
    <name evidence="6" type="ORF">N0B31_10475</name>
</gene>
<proteinExistence type="inferred from homology"/>
<evidence type="ECO:0000256" key="3">
    <source>
        <dbReference type="ARBA" id="ARBA00022801"/>
    </source>
</evidence>
<keyword evidence="7" id="KW-1185">Reference proteome</keyword>
<protein>
    <submittedName>
        <fullName evidence="6">HAD family hydrolase</fullName>
    </submittedName>
</protein>
<dbReference type="AlphaFoldDB" id="A0A9E7U6Q7"/>
<sequence length="228" mass="24639">MTERRVDTVLFDLDDTLCSYRRGGGELIELAFEQVGVDPFFDVVDYHARYPEFVDDTETVEELRSDCFAAIAADRGYDAETGRALADAFAAERDHRNVEATPGAHEALEHLADDHRLGLVTNGAPEMQAKKLDGIGIRDAFDALVFAGYDTPGKPDPAPFDHALSRLDAASDRAVHVGNSLGSDVAGAHAAGVGSAWLPDGTHDGPPEPTPDYTLDSLHDLQAPPWRE</sequence>
<dbReference type="PANTHER" id="PTHR46470">
    <property type="entry name" value="N-ACYLNEURAMINATE-9-PHOSPHATASE"/>
    <property type="match status" value="1"/>
</dbReference>
<evidence type="ECO:0000256" key="2">
    <source>
        <dbReference type="ARBA" id="ARBA00007958"/>
    </source>
</evidence>
<dbReference type="SFLD" id="SFLDS00003">
    <property type="entry name" value="Haloacid_Dehalogenase"/>
    <property type="match status" value="1"/>
</dbReference>
<dbReference type="InterPro" id="IPR006439">
    <property type="entry name" value="HAD-SF_hydro_IA"/>
</dbReference>
<dbReference type="Gene3D" id="1.20.120.710">
    <property type="entry name" value="Haloacid dehalogenase hydrolase-like domain"/>
    <property type="match status" value="1"/>
</dbReference>
<dbReference type="Pfam" id="PF00702">
    <property type="entry name" value="Hydrolase"/>
    <property type="match status" value="1"/>
</dbReference>
<evidence type="ECO:0000256" key="1">
    <source>
        <dbReference type="ARBA" id="ARBA00001946"/>
    </source>
</evidence>
<name>A0A9E7U6Q7_9EURY</name>
<dbReference type="GeneID" id="74942851"/>
<evidence type="ECO:0000313" key="6">
    <source>
        <dbReference type="EMBL" id="UWM56700.1"/>
    </source>
</evidence>
<evidence type="ECO:0000256" key="4">
    <source>
        <dbReference type="ARBA" id="ARBA00022842"/>
    </source>
</evidence>
<comment type="similarity">
    <text evidence="2">Belongs to the HAD-like hydrolase superfamily.</text>
</comment>
<evidence type="ECO:0000256" key="5">
    <source>
        <dbReference type="SAM" id="MobiDB-lite"/>
    </source>
</evidence>